<dbReference type="HOGENOM" id="CLU_026287_0_0_5"/>
<evidence type="ECO:0000256" key="3">
    <source>
        <dbReference type="ARBA" id="ARBA00018392"/>
    </source>
</evidence>
<keyword evidence="7" id="KW-0614">Plasmid</keyword>
<dbReference type="CDD" id="cd09111">
    <property type="entry name" value="PLDc_ymdC_like_1"/>
    <property type="match status" value="1"/>
</dbReference>
<dbReference type="OrthoDB" id="9814092at2"/>
<evidence type="ECO:0000256" key="2">
    <source>
        <dbReference type="ARBA" id="ARBA00004613"/>
    </source>
</evidence>
<dbReference type="PROSITE" id="PS50035">
    <property type="entry name" value="PLD"/>
    <property type="match status" value="2"/>
</dbReference>
<comment type="function">
    <text evidence="1">Could be a virulence factor.</text>
</comment>
<feature type="domain" description="PLD phosphodiesterase" evidence="6">
    <location>
        <begin position="410"/>
        <end position="437"/>
    </location>
</feature>
<organism evidence="7 8">
    <name type="scientific">Rhizobium leguminosarum bv. trifolii (strain WSM1325)</name>
    <dbReference type="NCBI Taxonomy" id="395491"/>
    <lineage>
        <taxon>Bacteria</taxon>
        <taxon>Pseudomonadati</taxon>
        <taxon>Pseudomonadota</taxon>
        <taxon>Alphaproteobacteria</taxon>
        <taxon>Hyphomicrobiales</taxon>
        <taxon>Rhizobiaceae</taxon>
        <taxon>Rhizobium/Agrobacterium group</taxon>
        <taxon>Rhizobium</taxon>
    </lineage>
</organism>
<dbReference type="PANTHER" id="PTHR21248:SF12">
    <property type="entry name" value="CARDIOLIPIN SYNTHASE C"/>
    <property type="match status" value="1"/>
</dbReference>
<accession>C6B9G4</accession>
<evidence type="ECO:0000256" key="5">
    <source>
        <dbReference type="ARBA" id="ARBA00029594"/>
    </source>
</evidence>
<dbReference type="Gene3D" id="3.30.870.10">
    <property type="entry name" value="Endonuclease Chain A"/>
    <property type="match status" value="2"/>
</dbReference>
<protein>
    <recommendedName>
        <fullName evidence="3">Phospholipase D</fullName>
    </recommendedName>
    <alternativeName>
        <fullName evidence="5">Choline phosphatase</fullName>
    </alternativeName>
</protein>
<proteinExistence type="predicted"/>
<dbReference type="GO" id="GO:0032049">
    <property type="term" value="P:cardiolipin biosynthetic process"/>
    <property type="evidence" value="ECO:0007669"/>
    <property type="project" value="UniProtKB-ARBA"/>
</dbReference>
<evidence type="ECO:0000256" key="1">
    <source>
        <dbReference type="ARBA" id="ARBA00003145"/>
    </source>
</evidence>
<dbReference type="SMART" id="SM00155">
    <property type="entry name" value="PLDc"/>
    <property type="match status" value="2"/>
</dbReference>
<comment type="subcellular location">
    <subcellularLocation>
        <location evidence="2">Secreted</location>
    </subcellularLocation>
</comment>
<dbReference type="PANTHER" id="PTHR21248">
    <property type="entry name" value="CARDIOLIPIN SYNTHASE"/>
    <property type="match status" value="1"/>
</dbReference>
<dbReference type="AlphaFoldDB" id="C6B9G4"/>
<sequence>MSWFSIAIIAVVALLALWVVLAASGDPGFLKRVQQVDSQALKIAAADTELDRYGARLCYEREAASGLVLITSNLEAFAARLLAARSAGRSLDLMYYMWNADLTGMLIMREVVAAADRGIRVRILLDDLGVSMSDKIFYAIDCHPNIELRLFNPTKARENVLRRGLEMVLRFRSVNRRMHNKAWIADGRIAMVGGRNIGDPYFDAGEDANFRDFDLVMVGQAVAKTERLFDDYWNSSVAVPVRSLLSRRPNKLRKLRRNMDRLDFEQRARPYLDRVQDRTSLEDAVAENHYIWVDKVDVLADPPEKAAGKLRTGQNVLMETLLPVITGTAEFIHITSPYFIPGERGVRALTKLRDKGVKVSVLTNSLAATDVAAVHAGYSRYRPALLKAGIELYELKSIADVGSFSLRGSKQASLHTKAFARDGKYGFIGSLNLDPRSVSLNTEMGVLFKSSDLVAQMDAIFAKETETDLSYPLRLENGSLRWLKVVDGKRTLVRDEPDAGIARRATAWLIKWLPLESQL</sequence>
<geneLocation type="plasmid" evidence="7 8">
    <name>pR132503</name>
</geneLocation>
<reference evidence="7 8" key="1">
    <citation type="journal article" date="2010" name="Stand. Genomic Sci.">
        <title>Complete genome sequence of Rhizobium leguminosarum bv. trifolii strain WSM1325, an effective microsymbiont of annual Mediterranean clovers.</title>
        <authorList>
            <person name="Reeve W."/>
            <person name="O'Hara G."/>
            <person name="Chain P."/>
            <person name="Ardley J."/>
            <person name="Brau L."/>
            <person name="Nandesena K."/>
            <person name="Tiwari R."/>
            <person name="Copeland A."/>
            <person name="Nolan M."/>
            <person name="Han C."/>
            <person name="Brettin T."/>
            <person name="Land M."/>
            <person name="Ovchinikova G."/>
            <person name="Ivanova N."/>
            <person name="Mavromatis K."/>
            <person name="Markowitz V."/>
            <person name="Kyrpides N."/>
            <person name="Melino V."/>
            <person name="Denton M."/>
            <person name="Yates R."/>
            <person name="Howieson J."/>
        </authorList>
    </citation>
    <scope>NUCLEOTIDE SEQUENCE [LARGE SCALE GENOMIC DNA]</scope>
    <source>
        <strain evidence="7 8">WSM1325</strain>
        <plasmid evidence="8">Plasmid pR132503</plasmid>
    </source>
</reference>
<feature type="domain" description="PLD phosphodiesterase" evidence="6">
    <location>
        <begin position="174"/>
        <end position="201"/>
    </location>
</feature>
<dbReference type="CDD" id="cd09113">
    <property type="entry name" value="PLDc_ymdC_like_2"/>
    <property type="match status" value="1"/>
</dbReference>
<dbReference type="EMBL" id="CP001625">
    <property type="protein sequence ID" value="ACS60552.1"/>
    <property type="molecule type" value="Genomic_DNA"/>
</dbReference>
<dbReference type="InterPro" id="IPR001736">
    <property type="entry name" value="PLipase_D/transphosphatidylase"/>
</dbReference>
<evidence type="ECO:0000259" key="6">
    <source>
        <dbReference type="PROSITE" id="PS50035"/>
    </source>
</evidence>
<dbReference type="Proteomes" id="UP000002256">
    <property type="component" value="Plasmid pR132503"/>
</dbReference>
<dbReference type="Pfam" id="PF13091">
    <property type="entry name" value="PLDc_2"/>
    <property type="match status" value="2"/>
</dbReference>
<dbReference type="InterPro" id="IPR025202">
    <property type="entry name" value="PLD-like_dom"/>
</dbReference>
<evidence type="ECO:0000313" key="7">
    <source>
        <dbReference type="EMBL" id="ACS60552.1"/>
    </source>
</evidence>
<dbReference type="GO" id="GO:0030572">
    <property type="term" value="F:phosphatidyltransferase activity"/>
    <property type="evidence" value="ECO:0007669"/>
    <property type="project" value="UniProtKB-ARBA"/>
</dbReference>
<evidence type="ECO:0000256" key="4">
    <source>
        <dbReference type="ARBA" id="ARBA00022525"/>
    </source>
</evidence>
<dbReference type="SUPFAM" id="SSF56024">
    <property type="entry name" value="Phospholipase D/nuclease"/>
    <property type="match status" value="2"/>
</dbReference>
<name>C6B9G4_RHILS</name>
<gene>
    <name evidence="7" type="ordered locus">Rleg_5759</name>
</gene>
<dbReference type="KEGG" id="rlg:Rleg_5759"/>
<keyword evidence="4" id="KW-0964">Secreted</keyword>
<evidence type="ECO:0000313" key="8">
    <source>
        <dbReference type="Proteomes" id="UP000002256"/>
    </source>
</evidence>
<dbReference type="GO" id="GO:0005576">
    <property type="term" value="C:extracellular region"/>
    <property type="evidence" value="ECO:0007669"/>
    <property type="project" value="UniProtKB-SubCell"/>
</dbReference>